<gene>
    <name evidence="7" type="primary">fhuD</name>
    <name evidence="7" type="ORF">AGR7C_Lc150011</name>
</gene>
<keyword evidence="4" id="KW-0408">Iron</keyword>
<sequence length="296" mass="32063">MMLRSSLSRRALLCGTGAFFLTNRSSLAARSGGIVAMDWVSGQNLLALGVQPAAMPELERYASLVVEPVLSPSIAELGLRSEPNLELVDYLRPSLILHSNDFTVAAGRLAAIAPTHLFDAGVTAGENHLISGRNALIALATQIGEPDRFDAFQESFDAEMQQARARLSAYDGRPLLLATVIDGRRLLVFGRNSLFQNVLDQFGIENAWDGYTSRFGHTTVTADQLSRHPQARLLCIGDTSSEKLDTLLSAPVIKSLSFIRENRLVRIGDVLFYGGLPPAKRFARLVSEALAGEASP</sequence>
<dbReference type="PANTHER" id="PTHR30532:SF1">
    <property type="entry name" value="IRON(3+)-HYDROXAMATE-BINDING PROTEIN FHUD"/>
    <property type="match status" value="1"/>
</dbReference>
<evidence type="ECO:0000256" key="1">
    <source>
        <dbReference type="ARBA" id="ARBA00004196"/>
    </source>
</evidence>
<comment type="similarity">
    <text evidence="2">Belongs to the bacterial solute-binding protein 8 family.</text>
</comment>
<evidence type="ECO:0000313" key="8">
    <source>
        <dbReference type="Proteomes" id="UP000191987"/>
    </source>
</evidence>
<evidence type="ECO:0000259" key="6">
    <source>
        <dbReference type="PROSITE" id="PS50983"/>
    </source>
</evidence>
<protein>
    <submittedName>
        <fullName evidence="7">Putative iron(3+)-hydroxamate complex transport system, periplasmic translocating protein</fullName>
    </submittedName>
</protein>
<accession>A0A1S7RER4</accession>
<dbReference type="GO" id="GO:0030288">
    <property type="term" value="C:outer membrane-bounded periplasmic space"/>
    <property type="evidence" value="ECO:0007669"/>
    <property type="project" value="TreeGrafter"/>
</dbReference>
<dbReference type="Gene3D" id="3.40.50.1980">
    <property type="entry name" value="Nitrogenase molybdenum iron protein domain"/>
    <property type="match status" value="2"/>
</dbReference>
<dbReference type="GO" id="GO:1901678">
    <property type="term" value="P:iron coordination entity transport"/>
    <property type="evidence" value="ECO:0007669"/>
    <property type="project" value="UniProtKB-ARBA"/>
</dbReference>
<comment type="subcellular location">
    <subcellularLocation>
        <location evidence="1">Cell envelope</location>
    </subcellularLocation>
</comment>
<keyword evidence="5" id="KW-0732">Signal</keyword>
<dbReference type="InterPro" id="IPR051313">
    <property type="entry name" value="Bact_iron-sidero_bind"/>
</dbReference>
<dbReference type="InterPro" id="IPR002491">
    <property type="entry name" value="ABC_transptr_periplasmic_BD"/>
</dbReference>
<evidence type="ECO:0000313" key="7">
    <source>
        <dbReference type="EMBL" id="CUX51167.1"/>
    </source>
</evidence>
<evidence type="ECO:0000256" key="5">
    <source>
        <dbReference type="ARBA" id="ARBA00022729"/>
    </source>
</evidence>
<dbReference type="RefSeq" id="WP_080820349.1">
    <property type="nucleotide sequence ID" value="NZ_LT009749.1"/>
</dbReference>
<evidence type="ECO:0000256" key="3">
    <source>
        <dbReference type="ARBA" id="ARBA00022448"/>
    </source>
</evidence>
<reference evidence="7 8" key="1">
    <citation type="submission" date="2016-01" db="EMBL/GenBank/DDBJ databases">
        <authorList>
            <person name="Oliw E.H."/>
        </authorList>
    </citation>
    <scope>NUCLEOTIDE SEQUENCE [LARGE SCALE GENOMIC DNA]</scope>
    <source>
        <strain evidence="7 8">Zutra 3-1</strain>
    </source>
</reference>
<dbReference type="AlphaFoldDB" id="A0A1S7RER4"/>
<name>A0A1S7RER4_9HYPH</name>
<organism evidence="7 8">
    <name type="scientific">Agrobacterium deltaense Zutra 3/1</name>
    <dbReference type="NCBI Taxonomy" id="1183427"/>
    <lineage>
        <taxon>Bacteria</taxon>
        <taxon>Pseudomonadati</taxon>
        <taxon>Pseudomonadota</taxon>
        <taxon>Alphaproteobacteria</taxon>
        <taxon>Hyphomicrobiales</taxon>
        <taxon>Rhizobiaceae</taxon>
        <taxon>Rhizobium/Agrobacterium group</taxon>
        <taxon>Agrobacterium</taxon>
    </lineage>
</organism>
<evidence type="ECO:0000256" key="2">
    <source>
        <dbReference type="ARBA" id="ARBA00008814"/>
    </source>
</evidence>
<dbReference type="EMBL" id="FBWG01000033">
    <property type="protein sequence ID" value="CUX51167.1"/>
    <property type="molecule type" value="Genomic_DNA"/>
</dbReference>
<proteinExistence type="inferred from homology"/>
<dbReference type="Proteomes" id="UP000191987">
    <property type="component" value="Unassembled WGS sequence"/>
</dbReference>
<keyword evidence="4" id="KW-0410">Iron transport</keyword>
<dbReference type="Pfam" id="PF01497">
    <property type="entry name" value="Peripla_BP_2"/>
    <property type="match status" value="1"/>
</dbReference>
<dbReference type="PROSITE" id="PS50983">
    <property type="entry name" value="FE_B12_PBP"/>
    <property type="match status" value="1"/>
</dbReference>
<dbReference type="SUPFAM" id="SSF53807">
    <property type="entry name" value="Helical backbone' metal receptor"/>
    <property type="match status" value="1"/>
</dbReference>
<evidence type="ECO:0000256" key="4">
    <source>
        <dbReference type="ARBA" id="ARBA00022496"/>
    </source>
</evidence>
<keyword evidence="4" id="KW-0406">Ion transport</keyword>
<dbReference type="PANTHER" id="PTHR30532">
    <property type="entry name" value="IRON III DICITRATE-BINDING PERIPLASMIC PROTEIN"/>
    <property type="match status" value="1"/>
</dbReference>
<feature type="domain" description="Fe/B12 periplasmic-binding" evidence="6">
    <location>
        <begin position="33"/>
        <end position="296"/>
    </location>
</feature>
<keyword evidence="3" id="KW-0813">Transport</keyword>
<dbReference type="PRINTS" id="PR01715">
    <property type="entry name" value="FERRIBNDNGPP"/>
</dbReference>